<evidence type="ECO:0000313" key="2">
    <source>
        <dbReference type="Proteomes" id="UP000499080"/>
    </source>
</evidence>
<accession>A0A4Y2C1B1</accession>
<reference evidence="1 2" key="1">
    <citation type="journal article" date="2019" name="Sci. Rep.">
        <title>Orb-weaving spider Araneus ventricosus genome elucidates the spidroin gene catalogue.</title>
        <authorList>
            <person name="Kono N."/>
            <person name="Nakamura H."/>
            <person name="Ohtoshi R."/>
            <person name="Moran D.A.P."/>
            <person name="Shinohara A."/>
            <person name="Yoshida Y."/>
            <person name="Fujiwara M."/>
            <person name="Mori M."/>
            <person name="Tomita M."/>
            <person name="Arakawa K."/>
        </authorList>
    </citation>
    <scope>NUCLEOTIDE SEQUENCE [LARGE SCALE GENOMIC DNA]</scope>
</reference>
<evidence type="ECO:0000313" key="1">
    <source>
        <dbReference type="EMBL" id="GBL97154.1"/>
    </source>
</evidence>
<dbReference type="EMBL" id="BGPR01000127">
    <property type="protein sequence ID" value="GBL97154.1"/>
    <property type="molecule type" value="Genomic_DNA"/>
</dbReference>
<proteinExistence type="predicted"/>
<sequence length="86" mass="10058">MEIGNTYDSPVPNTRIYHKAIVAPQIDEKILYLHLDKPMLSICVSQQRLKQTKKFGQSRIKGEVSRSFLETVLWERVQRKGLSWDI</sequence>
<comment type="caution">
    <text evidence="1">The sequence shown here is derived from an EMBL/GenBank/DDBJ whole genome shotgun (WGS) entry which is preliminary data.</text>
</comment>
<gene>
    <name evidence="1" type="ORF">AVEN_144598_1</name>
</gene>
<keyword evidence="2" id="KW-1185">Reference proteome</keyword>
<dbReference type="Proteomes" id="UP000499080">
    <property type="component" value="Unassembled WGS sequence"/>
</dbReference>
<protein>
    <submittedName>
        <fullName evidence="1">Uncharacterized protein</fullName>
    </submittedName>
</protein>
<name>A0A4Y2C1B1_ARAVE</name>
<organism evidence="1 2">
    <name type="scientific">Araneus ventricosus</name>
    <name type="common">Orbweaver spider</name>
    <name type="synonym">Epeira ventricosa</name>
    <dbReference type="NCBI Taxonomy" id="182803"/>
    <lineage>
        <taxon>Eukaryota</taxon>
        <taxon>Metazoa</taxon>
        <taxon>Ecdysozoa</taxon>
        <taxon>Arthropoda</taxon>
        <taxon>Chelicerata</taxon>
        <taxon>Arachnida</taxon>
        <taxon>Araneae</taxon>
        <taxon>Araneomorphae</taxon>
        <taxon>Entelegynae</taxon>
        <taxon>Araneoidea</taxon>
        <taxon>Araneidae</taxon>
        <taxon>Araneus</taxon>
    </lineage>
</organism>
<dbReference type="AlphaFoldDB" id="A0A4Y2C1B1"/>